<accession>A0A1D8GHT2</accession>
<sequence>MEHLEYIQGSKELLDLVQPLWEKLNKHHKLHSNYFSEKFSQQTFTIRKSKFLGEDISDIKIDLVKDKETSLYVGYCISTVNGKGVGEIDSLYIEREYRKFGLGDQFMVKALEWLDSKQVKTKIIGVAEGNDAALKFYKRYGFYTRRIILEQK</sequence>
<protein>
    <submittedName>
        <fullName evidence="2">GNAT family N-acetyltransferase</fullName>
    </submittedName>
</protein>
<feature type="domain" description="N-acetyltransferase" evidence="1">
    <location>
        <begin position="14"/>
        <end position="152"/>
    </location>
</feature>
<dbReference type="InterPro" id="IPR000182">
    <property type="entry name" value="GNAT_dom"/>
</dbReference>
<dbReference type="OrthoDB" id="87541at2"/>
<dbReference type="RefSeq" id="WP_069977263.1">
    <property type="nucleotide sequence ID" value="NZ_CP017269.1"/>
</dbReference>
<evidence type="ECO:0000259" key="1">
    <source>
        <dbReference type="PROSITE" id="PS51186"/>
    </source>
</evidence>
<proteinExistence type="predicted"/>
<reference evidence="2 3" key="1">
    <citation type="submission" date="2016-09" db="EMBL/GenBank/DDBJ databases">
        <title>Genomic analysis reveals versatility of anaerobic energy metabolism of Geosporobacter ferrireducens IRF9 of phylum Firmicutes.</title>
        <authorList>
            <person name="Kim S.-J."/>
        </authorList>
    </citation>
    <scope>NUCLEOTIDE SEQUENCE [LARGE SCALE GENOMIC DNA]</scope>
    <source>
        <strain evidence="2 3">IRF9</strain>
    </source>
</reference>
<keyword evidence="2" id="KW-0808">Transferase</keyword>
<dbReference type="EMBL" id="CP017269">
    <property type="protein sequence ID" value="AOT70475.1"/>
    <property type="molecule type" value="Genomic_DNA"/>
</dbReference>
<evidence type="ECO:0000313" key="3">
    <source>
        <dbReference type="Proteomes" id="UP000095743"/>
    </source>
</evidence>
<dbReference type="Gene3D" id="3.40.630.30">
    <property type="match status" value="1"/>
</dbReference>
<evidence type="ECO:0000313" key="2">
    <source>
        <dbReference type="EMBL" id="AOT70475.1"/>
    </source>
</evidence>
<dbReference type="CDD" id="cd04301">
    <property type="entry name" value="NAT_SF"/>
    <property type="match status" value="1"/>
</dbReference>
<dbReference type="InterPro" id="IPR016181">
    <property type="entry name" value="Acyl_CoA_acyltransferase"/>
</dbReference>
<keyword evidence="3" id="KW-1185">Reference proteome</keyword>
<dbReference type="PROSITE" id="PS51186">
    <property type="entry name" value="GNAT"/>
    <property type="match status" value="1"/>
</dbReference>
<dbReference type="AlphaFoldDB" id="A0A1D8GHT2"/>
<dbReference type="GO" id="GO:0016747">
    <property type="term" value="F:acyltransferase activity, transferring groups other than amino-acyl groups"/>
    <property type="evidence" value="ECO:0007669"/>
    <property type="project" value="InterPro"/>
</dbReference>
<organism evidence="2 3">
    <name type="scientific">Geosporobacter ferrireducens</name>
    <dbReference type="NCBI Taxonomy" id="1424294"/>
    <lineage>
        <taxon>Bacteria</taxon>
        <taxon>Bacillati</taxon>
        <taxon>Bacillota</taxon>
        <taxon>Clostridia</taxon>
        <taxon>Peptostreptococcales</taxon>
        <taxon>Thermotaleaceae</taxon>
        <taxon>Geosporobacter</taxon>
    </lineage>
</organism>
<dbReference type="KEGG" id="gfe:Gferi_13350"/>
<dbReference type="STRING" id="1424294.Gferi_13350"/>
<dbReference type="Pfam" id="PF00583">
    <property type="entry name" value="Acetyltransf_1"/>
    <property type="match status" value="1"/>
</dbReference>
<dbReference type="Proteomes" id="UP000095743">
    <property type="component" value="Chromosome"/>
</dbReference>
<gene>
    <name evidence="2" type="ORF">Gferi_13350</name>
</gene>
<name>A0A1D8GHT2_9FIRM</name>
<dbReference type="SUPFAM" id="SSF55729">
    <property type="entry name" value="Acyl-CoA N-acyltransferases (Nat)"/>
    <property type="match status" value="1"/>
</dbReference>